<dbReference type="Pfam" id="PF01451">
    <property type="entry name" value="LMWPc"/>
    <property type="match status" value="1"/>
</dbReference>
<dbReference type="PANTHER" id="PTHR11717:SF31">
    <property type="entry name" value="LOW MOLECULAR WEIGHT PROTEIN-TYROSINE-PHOSPHATASE ETP-RELATED"/>
    <property type="match status" value="1"/>
</dbReference>
<dbReference type="RefSeq" id="WP_245616931.1">
    <property type="nucleotide sequence ID" value="NZ_AVPK01000001.1"/>
</dbReference>
<gene>
    <name evidence="2" type="ORF">N803_01015</name>
</gene>
<dbReference type="GO" id="GO:0004725">
    <property type="term" value="F:protein tyrosine phosphatase activity"/>
    <property type="evidence" value="ECO:0007669"/>
    <property type="project" value="TreeGrafter"/>
</dbReference>
<dbReference type="SUPFAM" id="SSF52788">
    <property type="entry name" value="Phosphotyrosine protein phosphatases I"/>
    <property type="match status" value="1"/>
</dbReference>
<dbReference type="InterPro" id="IPR036196">
    <property type="entry name" value="Ptyr_pPase_sf"/>
</dbReference>
<sequence>MRTRRTAPEDDPLRVLFVCTANISRSPYAERRAQQLSKGARASQFSSAGVSGAPWQAMDPAMALELNDRGGSSIGHVSRALSRDILKGVDVVITVEFAHRMRILERWPEHALKVFGLKQLAKAGGQVPAGIHGLAGLDAALRVAPPDNLSFDLADPYKRGAKAAAACANEIDRCLELILPLLGGYK</sequence>
<dbReference type="Proteomes" id="UP000030011">
    <property type="component" value="Unassembled WGS sequence"/>
</dbReference>
<protein>
    <submittedName>
        <fullName evidence="2">Protein tyrosine phosphatase</fullName>
    </submittedName>
</protein>
<dbReference type="InterPro" id="IPR050438">
    <property type="entry name" value="LMW_PTPase"/>
</dbReference>
<dbReference type="STRING" id="1385521.N803_01015"/>
<name>A0A0A0JQX0_9MICO</name>
<evidence type="ECO:0000313" key="2">
    <source>
        <dbReference type="EMBL" id="KGN39124.1"/>
    </source>
</evidence>
<dbReference type="PANTHER" id="PTHR11717">
    <property type="entry name" value="LOW MOLECULAR WEIGHT PROTEIN TYROSINE PHOSPHATASE"/>
    <property type="match status" value="1"/>
</dbReference>
<organism evidence="2 3">
    <name type="scientific">Knoellia subterranea KCTC 19937</name>
    <dbReference type="NCBI Taxonomy" id="1385521"/>
    <lineage>
        <taxon>Bacteria</taxon>
        <taxon>Bacillati</taxon>
        <taxon>Actinomycetota</taxon>
        <taxon>Actinomycetes</taxon>
        <taxon>Micrococcales</taxon>
        <taxon>Intrasporangiaceae</taxon>
        <taxon>Knoellia</taxon>
    </lineage>
</organism>
<comment type="caution">
    <text evidence="2">The sequence shown here is derived from an EMBL/GenBank/DDBJ whole genome shotgun (WGS) entry which is preliminary data.</text>
</comment>
<reference evidence="2 3" key="1">
    <citation type="submission" date="2013-08" db="EMBL/GenBank/DDBJ databases">
        <title>The genome sequence of Knoellia subterranea.</title>
        <authorList>
            <person name="Zhu W."/>
            <person name="Wang G."/>
        </authorList>
    </citation>
    <scope>NUCLEOTIDE SEQUENCE [LARGE SCALE GENOMIC DNA]</scope>
    <source>
        <strain evidence="2 3">KCTC 19937</strain>
    </source>
</reference>
<dbReference type="SMART" id="SM00226">
    <property type="entry name" value="LMWPc"/>
    <property type="match status" value="1"/>
</dbReference>
<evidence type="ECO:0000259" key="1">
    <source>
        <dbReference type="SMART" id="SM00226"/>
    </source>
</evidence>
<keyword evidence="3" id="KW-1185">Reference proteome</keyword>
<proteinExistence type="predicted"/>
<accession>A0A0A0JQX0</accession>
<feature type="domain" description="Phosphotyrosine protein phosphatase I" evidence="1">
    <location>
        <begin position="13"/>
        <end position="181"/>
    </location>
</feature>
<dbReference type="InterPro" id="IPR023485">
    <property type="entry name" value="Ptyr_pPase"/>
</dbReference>
<dbReference type="Gene3D" id="3.40.50.2300">
    <property type="match status" value="1"/>
</dbReference>
<dbReference type="EMBL" id="AVPK01000001">
    <property type="protein sequence ID" value="KGN39124.1"/>
    <property type="molecule type" value="Genomic_DNA"/>
</dbReference>
<evidence type="ECO:0000313" key="3">
    <source>
        <dbReference type="Proteomes" id="UP000030011"/>
    </source>
</evidence>
<dbReference type="eggNOG" id="COG0394">
    <property type="taxonomic scope" value="Bacteria"/>
</dbReference>
<dbReference type="AlphaFoldDB" id="A0A0A0JQX0"/>